<protein>
    <submittedName>
        <fullName evidence="1">Uncharacterized protein</fullName>
    </submittedName>
</protein>
<dbReference type="AlphaFoldDB" id="A0A7D9J393"/>
<sequence length="117" mass="13424">MRGETIATAASKAKSNQYSGIMQFRSREVVRLWPLKSLKWRQRLFIFTYKQAEAKQKVIAAKGDPNNVEWVLAMTNLQFGKYRVAYSSAYSSDLEALYAAKRAELHVKWDKVSICQG</sequence>
<name>A0A7D9J393_PARCT</name>
<dbReference type="EMBL" id="CACRXK020011211">
    <property type="protein sequence ID" value="CAB4020976.1"/>
    <property type="molecule type" value="Genomic_DNA"/>
</dbReference>
<organism evidence="1 2">
    <name type="scientific">Paramuricea clavata</name>
    <name type="common">Red gorgonian</name>
    <name type="synonym">Violescent sea-whip</name>
    <dbReference type="NCBI Taxonomy" id="317549"/>
    <lineage>
        <taxon>Eukaryota</taxon>
        <taxon>Metazoa</taxon>
        <taxon>Cnidaria</taxon>
        <taxon>Anthozoa</taxon>
        <taxon>Octocorallia</taxon>
        <taxon>Malacalcyonacea</taxon>
        <taxon>Plexauridae</taxon>
        <taxon>Paramuricea</taxon>
    </lineage>
</organism>
<dbReference type="Proteomes" id="UP001152795">
    <property type="component" value="Unassembled WGS sequence"/>
</dbReference>
<gene>
    <name evidence="1" type="ORF">PACLA_8A086792</name>
</gene>
<reference evidence="1" key="1">
    <citation type="submission" date="2020-04" db="EMBL/GenBank/DDBJ databases">
        <authorList>
            <person name="Alioto T."/>
            <person name="Alioto T."/>
            <person name="Gomez Garrido J."/>
        </authorList>
    </citation>
    <scope>NUCLEOTIDE SEQUENCE</scope>
    <source>
        <strain evidence="1">A484AB</strain>
    </source>
</reference>
<evidence type="ECO:0000313" key="1">
    <source>
        <dbReference type="EMBL" id="CAB4020976.1"/>
    </source>
</evidence>
<feature type="non-terminal residue" evidence="1">
    <location>
        <position position="117"/>
    </location>
</feature>
<comment type="caution">
    <text evidence="1">The sequence shown here is derived from an EMBL/GenBank/DDBJ whole genome shotgun (WGS) entry which is preliminary data.</text>
</comment>
<proteinExistence type="predicted"/>
<evidence type="ECO:0000313" key="2">
    <source>
        <dbReference type="Proteomes" id="UP001152795"/>
    </source>
</evidence>
<keyword evidence="2" id="KW-1185">Reference proteome</keyword>
<accession>A0A7D9J393</accession>